<evidence type="ECO:0000256" key="1">
    <source>
        <dbReference type="SAM" id="SignalP"/>
    </source>
</evidence>
<organism evidence="3 4">
    <name type="scientific">Mucilaginibacter ginsenosidivorans</name>
    <dbReference type="NCBI Taxonomy" id="398053"/>
    <lineage>
        <taxon>Bacteria</taxon>
        <taxon>Pseudomonadati</taxon>
        <taxon>Bacteroidota</taxon>
        <taxon>Sphingobacteriia</taxon>
        <taxon>Sphingobacteriales</taxon>
        <taxon>Sphingobacteriaceae</taxon>
        <taxon>Mucilaginibacter</taxon>
    </lineage>
</organism>
<evidence type="ECO:0000313" key="3">
    <source>
        <dbReference type="EMBL" id="QEC65147.1"/>
    </source>
</evidence>
<evidence type="ECO:0000313" key="4">
    <source>
        <dbReference type="Proteomes" id="UP000321479"/>
    </source>
</evidence>
<dbReference type="KEGG" id="mgin:FRZ54_22100"/>
<reference evidence="3 4" key="1">
    <citation type="journal article" date="2017" name="Curr. Microbiol.">
        <title>Mucilaginibacter ginsenosidivorans sp. nov., Isolated from Soil of Ginseng Field.</title>
        <authorList>
            <person name="Kim M.M."/>
            <person name="Siddiqi M.Z."/>
            <person name="Im W.T."/>
        </authorList>
    </citation>
    <scope>NUCLEOTIDE SEQUENCE [LARGE SCALE GENOMIC DNA]</scope>
    <source>
        <strain evidence="3 4">Gsoil 3017</strain>
    </source>
</reference>
<evidence type="ECO:0000259" key="2">
    <source>
        <dbReference type="Pfam" id="PF14344"/>
    </source>
</evidence>
<feature type="chain" id="PRO_5022723964" evidence="1">
    <location>
        <begin position="19"/>
        <end position="231"/>
    </location>
</feature>
<keyword evidence="1" id="KW-0732">Signal</keyword>
<feature type="domain" description="DUF4397" evidence="2">
    <location>
        <begin position="36"/>
        <end position="152"/>
    </location>
</feature>
<keyword evidence="4" id="KW-1185">Reference proteome</keyword>
<dbReference type="Proteomes" id="UP000321479">
    <property type="component" value="Chromosome"/>
</dbReference>
<dbReference type="AlphaFoldDB" id="A0A5B8V0W3"/>
<dbReference type="RefSeq" id="WP_147033978.1">
    <property type="nucleotide sequence ID" value="NZ_CP042436.1"/>
</dbReference>
<protein>
    <submittedName>
        <fullName evidence="3">DUF4397 domain-containing protein</fullName>
    </submittedName>
</protein>
<accession>A0A5B8V0W3</accession>
<dbReference type="InterPro" id="IPR025510">
    <property type="entry name" value="DUF4397"/>
</dbReference>
<dbReference type="OrthoDB" id="9792011at2"/>
<feature type="signal peptide" evidence="1">
    <location>
        <begin position="1"/>
        <end position="18"/>
    </location>
</feature>
<proteinExistence type="predicted"/>
<dbReference type="PROSITE" id="PS51257">
    <property type="entry name" value="PROKAR_LIPOPROTEIN"/>
    <property type="match status" value="1"/>
</dbReference>
<gene>
    <name evidence="3" type="ORF">FRZ54_22100</name>
</gene>
<sequence length="231" mass="24830">MNIRITGLFLVALIAAFASCKKSGDVPVAVTLADSLNIVNASTNTINYYLNGTRLNNNSNLYPGGSSGYYYVPTGTQTYQVKKAFDPATSVVQQLFSIPLDLEAHHYYSLFITDDTAAHAFYIKDALRPENRTDTCLVRFVNASPNSGSLDFAVGDTLKFSNKAFTDTSDFRPVGVSGLKAIALYQSGSAEPLVSGHYPLVAGRSYTFYAKGKKGGSGNTALNLGVTLNYN</sequence>
<dbReference type="Pfam" id="PF14344">
    <property type="entry name" value="DUF4397"/>
    <property type="match status" value="1"/>
</dbReference>
<dbReference type="EMBL" id="CP042436">
    <property type="protein sequence ID" value="QEC65147.1"/>
    <property type="molecule type" value="Genomic_DNA"/>
</dbReference>
<name>A0A5B8V0W3_9SPHI</name>